<dbReference type="Pfam" id="PF00593">
    <property type="entry name" value="TonB_dep_Rec_b-barrel"/>
    <property type="match status" value="1"/>
</dbReference>
<evidence type="ECO:0000313" key="17">
    <source>
        <dbReference type="EMBL" id="CTQ46671.1"/>
    </source>
</evidence>
<evidence type="ECO:0008006" key="19">
    <source>
        <dbReference type="Google" id="ProtNLM"/>
    </source>
</evidence>
<evidence type="ECO:0000256" key="12">
    <source>
        <dbReference type="PROSITE-ProRule" id="PRU10143"/>
    </source>
</evidence>
<dbReference type="SUPFAM" id="SSF56935">
    <property type="entry name" value="Porins"/>
    <property type="match status" value="1"/>
</dbReference>
<evidence type="ECO:0000259" key="16">
    <source>
        <dbReference type="Pfam" id="PF07715"/>
    </source>
</evidence>
<dbReference type="GO" id="GO:0009279">
    <property type="term" value="C:cell outer membrane"/>
    <property type="evidence" value="ECO:0007669"/>
    <property type="project" value="UniProtKB-SubCell"/>
</dbReference>
<keyword evidence="2 11" id="KW-0813">Transport</keyword>
<dbReference type="PANTHER" id="PTHR32552:SF81">
    <property type="entry name" value="TONB-DEPENDENT OUTER MEMBRANE RECEPTOR"/>
    <property type="match status" value="1"/>
</dbReference>
<comment type="subcellular location">
    <subcellularLocation>
        <location evidence="1 11">Cell outer membrane</location>
        <topology evidence="1 11">Multi-pass membrane protein</topology>
    </subcellularLocation>
</comment>
<keyword evidence="9 11" id="KW-0472">Membrane</keyword>
<evidence type="ECO:0000256" key="14">
    <source>
        <dbReference type="SAM" id="SignalP"/>
    </source>
</evidence>
<dbReference type="Gene3D" id="2.40.170.20">
    <property type="entry name" value="TonB-dependent receptor, beta-barrel domain"/>
    <property type="match status" value="1"/>
</dbReference>
<evidence type="ECO:0000256" key="10">
    <source>
        <dbReference type="ARBA" id="ARBA00023237"/>
    </source>
</evidence>
<feature type="domain" description="TonB-dependent receptor plug" evidence="16">
    <location>
        <begin position="56"/>
        <end position="171"/>
    </location>
</feature>
<evidence type="ECO:0000259" key="15">
    <source>
        <dbReference type="Pfam" id="PF00593"/>
    </source>
</evidence>
<keyword evidence="6" id="KW-0408">Iron</keyword>
<evidence type="ECO:0000256" key="4">
    <source>
        <dbReference type="ARBA" id="ARBA00022496"/>
    </source>
</evidence>
<dbReference type="InterPro" id="IPR000531">
    <property type="entry name" value="Beta-barrel_TonB"/>
</dbReference>
<keyword evidence="4" id="KW-0410">Iron transport</keyword>
<evidence type="ECO:0000256" key="3">
    <source>
        <dbReference type="ARBA" id="ARBA00022452"/>
    </source>
</evidence>
<dbReference type="RefSeq" id="WP_055660673.1">
    <property type="nucleotide sequence ID" value="NZ_CXST01000004.1"/>
</dbReference>
<keyword evidence="18" id="KW-1185">Reference proteome</keyword>
<evidence type="ECO:0000256" key="2">
    <source>
        <dbReference type="ARBA" id="ARBA00022448"/>
    </source>
</evidence>
<dbReference type="InterPro" id="IPR010916">
    <property type="entry name" value="TonB_box_CS"/>
</dbReference>
<feature type="domain" description="TonB-dependent receptor-like beta-barrel" evidence="15">
    <location>
        <begin position="270"/>
        <end position="665"/>
    </location>
</feature>
<dbReference type="EMBL" id="CXST01000004">
    <property type="protein sequence ID" value="CTQ46671.1"/>
    <property type="molecule type" value="Genomic_DNA"/>
</dbReference>
<gene>
    <name evidence="17" type="primary">fyuA</name>
    <name evidence="17" type="ORF">LAL4801_05130</name>
</gene>
<dbReference type="GO" id="GO:0006826">
    <property type="term" value="P:iron ion transport"/>
    <property type="evidence" value="ECO:0007669"/>
    <property type="project" value="UniProtKB-KW"/>
</dbReference>
<comment type="similarity">
    <text evidence="11 13">Belongs to the TonB-dependent receptor family.</text>
</comment>
<feature type="short sequence motif" description="TonB box" evidence="12">
    <location>
        <begin position="44"/>
        <end position="50"/>
    </location>
</feature>
<dbReference type="AlphaFoldDB" id="A0A0M6YCD5"/>
<evidence type="ECO:0000256" key="11">
    <source>
        <dbReference type="PROSITE-ProRule" id="PRU01360"/>
    </source>
</evidence>
<proteinExistence type="inferred from homology"/>
<evidence type="ECO:0000256" key="13">
    <source>
        <dbReference type="RuleBase" id="RU003357"/>
    </source>
</evidence>
<reference evidence="18" key="1">
    <citation type="submission" date="2015-07" db="EMBL/GenBank/DDBJ databases">
        <authorList>
            <person name="Rodrigo-Torres Lidia"/>
            <person name="Arahal R.David."/>
        </authorList>
    </citation>
    <scope>NUCLEOTIDE SEQUENCE [LARGE SCALE GENOMIC DNA]</scope>
    <source>
        <strain evidence="18">CECT 4801</strain>
    </source>
</reference>
<dbReference type="Proteomes" id="UP000048926">
    <property type="component" value="Unassembled WGS sequence"/>
</dbReference>
<keyword evidence="5 11" id="KW-0812">Transmembrane</keyword>
<evidence type="ECO:0000256" key="6">
    <source>
        <dbReference type="ARBA" id="ARBA00023004"/>
    </source>
</evidence>
<evidence type="ECO:0000256" key="7">
    <source>
        <dbReference type="ARBA" id="ARBA00023065"/>
    </source>
</evidence>
<dbReference type="PANTHER" id="PTHR32552">
    <property type="entry name" value="FERRICHROME IRON RECEPTOR-RELATED"/>
    <property type="match status" value="1"/>
</dbReference>
<organism evidence="17 18">
    <name type="scientific">Roseibium aggregatum</name>
    <dbReference type="NCBI Taxonomy" id="187304"/>
    <lineage>
        <taxon>Bacteria</taxon>
        <taxon>Pseudomonadati</taxon>
        <taxon>Pseudomonadota</taxon>
        <taxon>Alphaproteobacteria</taxon>
        <taxon>Hyphomicrobiales</taxon>
        <taxon>Stappiaceae</taxon>
        <taxon>Roseibium</taxon>
    </lineage>
</organism>
<keyword evidence="10 11" id="KW-0998">Cell outer membrane</keyword>
<keyword evidence="8 12" id="KW-0798">TonB box</keyword>
<evidence type="ECO:0000256" key="1">
    <source>
        <dbReference type="ARBA" id="ARBA00004571"/>
    </source>
</evidence>
<protein>
    <recommendedName>
        <fullName evidence="19">Outer membrane receptor protein involved in Fe transport</fullName>
    </recommendedName>
</protein>
<feature type="chain" id="PRO_5005807867" description="Outer membrane receptor protein involved in Fe transport" evidence="14">
    <location>
        <begin position="29"/>
        <end position="700"/>
    </location>
</feature>
<keyword evidence="14" id="KW-0732">Signal</keyword>
<evidence type="ECO:0000313" key="18">
    <source>
        <dbReference type="Proteomes" id="UP000048926"/>
    </source>
</evidence>
<sequence length="700" mass="76511">MKPTRIATMLGSTAVLTVSQMVTSIAWAQDAGTGTVADVTVLDTILVSGEKISRSLQETASSVEIITGEDLETRPDEENVQSAIQDVPNVYYPGTAGVAPIIRGQDTQGPNTGAVAFYSGTVPRASINIDGHYQTYFETVFGATSIWDVDQIEVFRGPQTTSQGANSIAGAIIVKTKDPTFTPEGALQAEYGSYNTHRVSGMLSGPLSSQLAARVALDYYGRDTFIDYINSSFTDDETNLDIMSFNGRAKLLYTPDAIPGLTAKLTYATAQNNQPTYEAATVQPYDRLENSQANVPSFYSRSHTGIADLSYEFESGIVVSNVTQYTDLEVKRSVETVGNGDATIYQQNWSNETLVNFGTQDSTFSGVAGLYAAHTQSDETLLLPFNGSPDFEDSKTNLGVFTEIDYRISDAWTLTGGLRFESDRIKRTGLSSTVAPRPVDFDYDETFKALLPKIALAYNITPDVTVGGLVNRGFNPGGVAFDFLNGQALPFKAETSWNYEIFGRANLLDDKLFVSANLFYTDYHDSQRYFQTVLPGSSVTQLLTLNAERAHAYGLEVAMSYQVLDNLRVNANVGVLQSEISEFDTLPSVEGNEFGKAPGYMLGFGVDWSVLENLTLSANVEHFDGYYSDDLNTPAFQVDPYTIANARATYQVHDHFQLYGYVNNIFDERVPTYLENRPGVASFATMTAPRMFGIGAKATF</sequence>
<dbReference type="InterPro" id="IPR012910">
    <property type="entry name" value="Plug_dom"/>
</dbReference>
<dbReference type="InterPro" id="IPR036942">
    <property type="entry name" value="Beta-barrel_TonB_sf"/>
</dbReference>
<keyword evidence="3 11" id="KW-1134">Transmembrane beta strand</keyword>
<feature type="signal peptide" evidence="14">
    <location>
        <begin position="1"/>
        <end position="28"/>
    </location>
</feature>
<accession>A0A0M6YCD5</accession>
<evidence type="ECO:0000256" key="9">
    <source>
        <dbReference type="ARBA" id="ARBA00023136"/>
    </source>
</evidence>
<keyword evidence="7" id="KW-0406">Ion transport</keyword>
<dbReference type="InterPro" id="IPR039426">
    <property type="entry name" value="TonB-dep_rcpt-like"/>
</dbReference>
<dbReference type="OrthoDB" id="7313036at2"/>
<dbReference type="PROSITE" id="PS00430">
    <property type="entry name" value="TONB_DEPENDENT_REC_1"/>
    <property type="match status" value="1"/>
</dbReference>
<dbReference type="PROSITE" id="PS52016">
    <property type="entry name" value="TONB_DEPENDENT_REC_3"/>
    <property type="match status" value="1"/>
</dbReference>
<evidence type="ECO:0000256" key="8">
    <source>
        <dbReference type="ARBA" id="ARBA00023077"/>
    </source>
</evidence>
<name>A0A0M6YCD5_9HYPH</name>
<evidence type="ECO:0000256" key="5">
    <source>
        <dbReference type="ARBA" id="ARBA00022692"/>
    </source>
</evidence>
<dbReference type="Pfam" id="PF07715">
    <property type="entry name" value="Plug"/>
    <property type="match status" value="1"/>
</dbReference>